<reference evidence="1" key="2">
    <citation type="submission" date="2024-03" db="EMBL/GenBank/DDBJ databases">
        <authorList>
            <person name="Ni Y."/>
            <person name="Xu T."/>
            <person name="Yan S."/>
            <person name="Chen L."/>
            <person name="Wang Y."/>
        </authorList>
    </citation>
    <scope>NUCLEOTIDE SEQUENCE</scope>
    <source>
        <strain evidence="1">NMC1</strain>
    </source>
</reference>
<proteinExistence type="predicted"/>
<dbReference type="EMBL" id="BK067789">
    <property type="protein sequence ID" value="DBA52061.1"/>
    <property type="molecule type" value="Genomic_DNA"/>
</dbReference>
<protein>
    <submittedName>
        <fullName evidence="1">ORF22</fullName>
    </submittedName>
</protein>
<sequence>MPHIDTTDKSVWLEHGSKENKKFHADLSKKYAGIAPTVFEDRIKGCLKALKIKKVTDLSNGDNMRHHHILSILQHACEDEHNLICSHYEWGSLTKQGDEITDINEKRMSTASLYLSELNTLAVLMKLPKGTILYEVPHENKNKNYYTFFVLVEGKPYNVSLKCLGFKFGVLDANPYHSFTYGLGKKLFDDDEHFIRGTV</sequence>
<accession>A0AAT9J7G6</accession>
<reference evidence="1" key="1">
    <citation type="journal article" date="2024" name="Environ. Microbiol. Rep.">
        <title>Hiding in plain sight: The discovery of complete genomes of 11 hypothetical spindle-shaped viruses that putatively infect mesophilic ammonia-oxidizing archaea.</title>
        <authorList>
            <person name="Ni Y."/>
            <person name="Xu T."/>
            <person name="Yan S."/>
            <person name="Chen L."/>
            <person name="Wang Y."/>
        </authorList>
    </citation>
    <scope>NUCLEOTIDE SEQUENCE</scope>
    <source>
        <strain evidence="1">NMC1</strain>
    </source>
</reference>
<evidence type="ECO:0000313" key="1">
    <source>
        <dbReference type="EMBL" id="DBA52061.1"/>
    </source>
</evidence>
<organism evidence="1">
    <name type="scientific">Nitrosopumilaceae spindle-shaped virus</name>
    <dbReference type="NCBI Taxonomy" id="3065433"/>
    <lineage>
        <taxon>Viruses</taxon>
    </lineage>
</organism>
<name>A0AAT9J7G6_9VIRU</name>